<dbReference type="NCBIfam" id="TIGR01221">
    <property type="entry name" value="rmlC"/>
    <property type="match status" value="1"/>
</dbReference>
<name>A0A2S7XQ84_9GAMM</name>
<keyword evidence="7" id="KW-0413">Isomerase</keyword>
<feature type="active site" description="Proton donor" evidence="5">
    <location>
        <position position="139"/>
    </location>
</feature>
<protein>
    <recommendedName>
        <fullName evidence="4 7">dTDP-4-dehydrorhamnose 3,5-epimerase</fullName>
        <ecNumber evidence="3 7">5.1.3.13</ecNumber>
    </recommendedName>
    <alternativeName>
        <fullName evidence="7">Thymidine diphospho-4-keto-rhamnose 3,5-epimerase</fullName>
    </alternativeName>
</protein>
<dbReference type="OrthoDB" id="9800680at2"/>
<dbReference type="InterPro" id="IPR000888">
    <property type="entry name" value="RmlC-like"/>
</dbReference>
<evidence type="ECO:0000256" key="5">
    <source>
        <dbReference type="PIRSR" id="PIRSR600888-1"/>
    </source>
</evidence>
<dbReference type="Gene3D" id="2.60.120.10">
    <property type="entry name" value="Jelly Rolls"/>
    <property type="match status" value="1"/>
</dbReference>
<dbReference type="Pfam" id="PF00908">
    <property type="entry name" value="dTDP_sugar_isom"/>
    <property type="match status" value="1"/>
</dbReference>
<dbReference type="RefSeq" id="WP_105073553.1">
    <property type="nucleotide sequence ID" value="NZ_PPGH01000035.1"/>
</dbReference>
<comment type="subunit">
    <text evidence="7">Homodimer.</text>
</comment>
<evidence type="ECO:0000256" key="6">
    <source>
        <dbReference type="PIRSR" id="PIRSR600888-3"/>
    </source>
</evidence>
<feature type="active site" description="Proton acceptor" evidence="5">
    <location>
        <position position="69"/>
    </location>
</feature>
<dbReference type="GO" id="GO:0008830">
    <property type="term" value="F:dTDP-4-dehydrorhamnose 3,5-epimerase activity"/>
    <property type="evidence" value="ECO:0007669"/>
    <property type="project" value="UniProtKB-UniRule"/>
</dbReference>
<evidence type="ECO:0000256" key="2">
    <source>
        <dbReference type="ARBA" id="ARBA00001997"/>
    </source>
</evidence>
<evidence type="ECO:0000256" key="1">
    <source>
        <dbReference type="ARBA" id="ARBA00001298"/>
    </source>
</evidence>
<dbReference type="GO" id="GO:0000271">
    <property type="term" value="P:polysaccharide biosynthetic process"/>
    <property type="evidence" value="ECO:0007669"/>
    <property type="project" value="TreeGrafter"/>
</dbReference>
<comment type="caution">
    <text evidence="8">The sequence shown here is derived from an EMBL/GenBank/DDBJ whole genome shotgun (WGS) entry which is preliminary data.</text>
</comment>
<evidence type="ECO:0000256" key="3">
    <source>
        <dbReference type="ARBA" id="ARBA00012098"/>
    </source>
</evidence>
<reference evidence="8 9" key="1">
    <citation type="submission" date="2018-01" db="EMBL/GenBank/DDBJ databases">
        <title>The complete genome sequence of Chromatium okenii LaCa, a purple sulfur bacterium with a turbulent life.</title>
        <authorList>
            <person name="Luedin S.M."/>
            <person name="Liechti N."/>
            <person name="Storelli N."/>
            <person name="Danza F."/>
            <person name="Wittwer M."/>
            <person name="Pothier J.F."/>
            <person name="Tonolla M.A."/>
        </authorList>
    </citation>
    <scope>NUCLEOTIDE SEQUENCE [LARGE SCALE GENOMIC DNA]</scope>
    <source>
        <strain evidence="8 9">LaCa</strain>
    </source>
</reference>
<dbReference type="EC" id="5.1.3.13" evidence="3 7"/>
<dbReference type="CDD" id="cd00438">
    <property type="entry name" value="cupin_RmlC"/>
    <property type="match status" value="1"/>
</dbReference>
<keyword evidence="9" id="KW-1185">Reference proteome</keyword>
<comment type="catalytic activity">
    <reaction evidence="1 7">
        <text>dTDP-4-dehydro-6-deoxy-alpha-D-glucose = dTDP-4-dehydro-beta-L-rhamnose</text>
        <dbReference type="Rhea" id="RHEA:16969"/>
        <dbReference type="ChEBI" id="CHEBI:57649"/>
        <dbReference type="ChEBI" id="CHEBI:62830"/>
        <dbReference type="EC" id="5.1.3.13"/>
    </reaction>
</comment>
<dbReference type="PANTHER" id="PTHR21047:SF2">
    <property type="entry name" value="THYMIDINE DIPHOSPHO-4-KETO-RHAMNOSE 3,5-EPIMERASE"/>
    <property type="match status" value="1"/>
</dbReference>
<dbReference type="InterPro" id="IPR011051">
    <property type="entry name" value="RmlC_Cupin_sf"/>
</dbReference>
<gene>
    <name evidence="8" type="primary">rfbC</name>
    <name evidence="8" type="ORF">CXB77_08515</name>
</gene>
<comment type="function">
    <text evidence="2 7">Catalyzes the epimerization of the C3' and C5'positions of dTDP-6-deoxy-D-xylo-4-hexulose, forming dTDP-6-deoxy-L-lyxo-4-hexulose.</text>
</comment>
<evidence type="ECO:0000313" key="9">
    <source>
        <dbReference type="Proteomes" id="UP000239936"/>
    </source>
</evidence>
<organism evidence="8 9">
    <name type="scientific">Chromatium okenii</name>
    <dbReference type="NCBI Taxonomy" id="61644"/>
    <lineage>
        <taxon>Bacteria</taxon>
        <taxon>Pseudomonadati</taxon>
        <taxon>Pseudomonadota</taxon>
        <taxon>Gammaproteobacteria</taxon>
        <taxon>Chromatiales</taxon>
        <taxon>Chromatiaceae</taxon>
        <taxon>Chromatium</taxon>
    </lineage>
</organism>
<comment type="pathway">
    <text evidence="7">Carbohydrate biosynthesis; dTDP-L-rhamnose biosynthesis.</text>
</comment>
<dbReference type="EMBL" id="PPGH01000035">
    <property type="protein sequence ID" value="PQJ95914.1"/>
    <property type="molecule type" value="Genomic_DNA"/>
</dbReference>
<dbReference type="Proteomes" id="UP000239936">
    <property type="component" value="Unassembled WGS sequence"/>
</dbReference>
<accession>A0A2S7XQ84</accession>
<dbReference type="SUPFAM" id="SSF51182">
    <property type="entry name" value="RmlC-like cupins"/>
    <property type="match status" value="1"/>
</dbReference>
<evidence type="ECO:0000256" key="7">
    <source>
        <dbReference type="RuleBase" id="RU364069"/>
    </source>
</evidence>
<dbReference type="GO" id="GO:0019305">
    <property type="term" value="P:dTDP-rhamnose biosynthetic process"/>
    <property type="evidence" value="ECO:0007669"/>
    <property type="project" value="UniProtKB-UniRule"/>
</dbReference>
<dbReference type="PANTHER" id="PTHR21047">
    <property type="entry name" value="DTDP-6-DEOXY-D-GLUCOSE-3,5 EPIMERASE"/>
    <property type="match status" value="1"/>
</dbReference>
<proteinExistence type="inferred from homology"/>
<dbReference type="UniPathway" id="UPA00124"/>
<evidence type="ECO:0000313" key="8">
    <source>
        <dbReference type="EMBL" id="PQJ95914.1"/>
    </source>
</evidence>
<sequence length="188" mass="21333">MLTTASRFHCQSTLIAGVVVIERRPIHDQRGFFERVFCANELTEFTHGKPIVQINHTFTKQCGAIRGLHFQYPPAAEIKFVTCVRGELFDVAVDIRADSPTFLQWHGEHLTADNYKMLVIPEGFAHGFQALSDDCELLYMNTAYYTPELESGFNPTDKAFEIRWPQTITDLSPRDAVHAPLDSQFLGI</sequence>
<feature type="site" description="Participates in a stacking interaction with the thymidine ring of dTDP-4-oxo-6-deoxyglucose" evidence="6">
    <location>
        <position position="145"/>
    </location>
</feature>
<dbReference type="AlphaFoldDB" id="A0A2S7XQ84"/>
<comment type="similarity">
    <text evidence="7">Belongs to the dTDP-4-dehydrorhamnose 3,5-epimerase family.</text>
</comment>
<dbReference type="GO" id="GO:0005829">
    <property type="term" value="C:cytosol"/>
    <property type="evidence" value="ECO:0007669"/>
    <property type="project" value="TreeGrafter"/>
</dbReference>
<evidence type="ECO:0000256" key="4">
    <source>
        <dbReference type="ARBA" id="ARBA00019595"/>
    </source>
</evidence>
<dbReference type="InterPro" id="IPR014710">
    <property type="entry name" value="RmlC-like_jellyroll"/>
</dbReference>